<sequence length="144" mass="15491">MVINVAVGGDGDSSGDDAVVIVMVIVVISGMIAQTSIFPYETSPKVNGLKARAENEYSLEVFKFEFIESVRLKFEVALTITSEVRFEDNDDEARVMAEEHALDVETATDEDEASAMSMSSGILLSGDETISGVATESSELSPMR</sequence>
<keyword evidence="1" id="KW-1133">Transmembrane helix</keyword>
<keyword evidence="3" id="KW-1185">Reference proteome</keyword>
<dbReference type="GeneID" id="33568213"/>
<evidence type="ECO:0000313" key="2">
    <source>
        <dbReference type="EMBL" id="ORZ26765.1"/>
    </source>
</evidence>
<evidence type="ECO:0000313" key="3">
    <source>
        <dbReference type="Proteomes" id="UP000193648"/>
    </source>
</evidence>
<keyword evidence="1" id="KW-0812">Transmembrane</keyword>
<dbReference type="AlphaFoldDB" id="A0A1Y2GWX3"/>
<proteinExistence type="predicted"/>
<protein>
    <submittedName>
        <fullName evidence="2">Uncharacterized protein</fullName>
    </submittedName>
</protein>
<dbReference type="Proteomes" id="UP000193648">
    <property type="component" value="Unassembled WGS sequence"/>
</dbReference>
<dbReference type="RefSeq" id="XP_021884528.1">
    <property type="nucleotide sequence ID" value="XM_022026370.1"/>
</dbReference>
<name>A0A1Y2GWX3_9FUNG</name>
<feature type="transmembrane region" description="Helical" evidence="1">
    <location>
        <begin position="18"/>
        <end position="40"/>
    </location>
</feature>
<dbReference type="InParanoid" id="A0A1Y2GWX3"/>
<comment type="caution">
    <text evidence="2">The sequence shown here is derived from an EMBL/GenBank/DDBJ whole genome shotgun (WGS) entry which is preliminary data.</text>
</comment>
<gene>
    <name evidence="2" type="ORF">BCR41DRAFT_368294</name>
</gene>
<keyword evidence="1" id="KW-0472">Membrane</keyword>
<accession>A0A1Y2GWX3</accession>
<dbReference type="EMBL" id="MCFF01000006">
    <property type="protein sequence ID" value="ORZ26765.1"/>
    <property type="molecule type" value="Genomic_DNA"/>
</dbReference>
<reference evidence="2 3" key="1">
    <citation type="submission" date="2016-07" db="EMBL/GenBank/DDBJ databases">
        <title>Pervasive Adenine N6-methylation of Active Genes in Fungi.</title>
        <authorList>
            <consortium name="DOE Joint Genome Institute"/>
            <person name="Mondo S.J."/>
            <person name="Dannebaum R.O."/>
            <person name="Kuo R.C."/>
            <person name="Labutti K."/>
            <person name="Haridas S."/>
            <person name="Kuo A."/>
            <person name="Salamov A."/>
            <person name="Ahrendt S.R."/>
            <person name="Lipzen A."/>
            <person name="Sullivan W."/>
            <person name="Andreopoulos W.B."/>
            <person name="Clum A."/>
            <person name="Lindquist E."/>
            <person name="Daum C."/>
            <person name="Ramamoorthy G.K."/>
            <person name="Gryganskyi A."/>
            <person name="Culley D."/>
            <person name="Magnuson J.K."/>
            <person name="James T.Y."/>
            <person name="O'Malley M.A."/>
            <person name="Stajich J.E."/>
            <person name="Spatafora J.W."/>
            <person name="Visel A."/>
            <person name="Grigoriev I.V."/>
        </authorList>
    </citation>
    <scope>NUCLEOTIDE SEQUENCE [LARGE SCALE GENOMIC DNA]</scope>
    <source>
        <strain evidence="2 3">NRRL 3116</strain>
    </source>
</reference>
<evidence type="ECO:0000256" key="1">
    <source>
        <dbReference type="SAM" id="Phobius"/>
    </source>
</evidence>
<organism evidence="2 3">
    <name type="scientific">Lobosporangium transversale</name>
    <dbReference type="NCBI Taxonomy" id="64571"/>
    <lineage>
        <taxon>Eukaryota</taxon>
        <taxon>Fungi</taxon>
        <taxon>Fungi incertae sedis</taxon>
        <taxon>Mucoromycota</taxon>
        <taxon>Mortierellomycotina</taxon>
        <taxon>Mortierellomycetes</taxon>
        <taxon>Mortierellales</taxon>
        <taxon>Mortierellaceae</taxon>
        <taxon>Lobosporangium</taxon>
    </lineage>
</organism>